<dbReference type="OrthoDB" id="2020070at2759"/>
<evidence type="ECO:0000313" key="2">
    <source>
        <dbReference type="EMBL" id="TRM60729.1"/>
    </source>
</evidence>
<evidence type="ECO:0000256" key="1">
    <source>
        <dbReference type="SAM" id="MobiDB-lite"/>
    </source>
</evidence>
<comment type="caution">
    <text evidence="2">The sequence shown here is derived from an EMBL/GenBank/DDBJ whole genome shotgun (WGS) entry which is preliminary data.</text>
</comment>
<dbReference type="Proteomes" id="UP000320762">
    <property type="component" value="Unassembled WGS sequence"/>
</dbReference>
<dbReference type="PANTHER" id="PTHR33604">
    <property type="entry name" value="OSJNBA0004B13.7 PROTEIN"/>
    <property type="match status" value="1"/>
</dbReference>
<sequence length="827" mass="91402">MAVDLDTAASSLFADRMPETLEEDIISPPPPDLSHTPIPPLASSDFTIVFPVLARDLILLQDRLSDILHSSSSFGPRSQYEGHLREVLVVCPEDALVQTKSIIQQSLLNHEESTSPQKDVVEISVHSASSRGIQAFPDSHILHIAADMISTPWVYFDDVQSSPQIVPVSDSSKPFGIRGFSSTSSLPACMAPSASPEGVSYLVPPFAISTERLELVMHSMDLSMHEEVWQSLGYAIGLLDGDHVGGILAGSDDGYCASYRRKHDGLMSAHILGHEGLDNSIRALYSEDTDQVSLQNVEDPSEPPKPPREHVGRPEDAAFTDYLRVVEQFIHTPMKSSGTVFAVLPSLDDFRASAYLFCQLAQHHHATLAILLTRETAGYSETALTDEAHTCQLPYHLARSRDDSSTGIRLWLDTLQAGRYNPDVIILSSNIAPADVDEPSTNWIQSRFPDTAVIRLPQADLRLSDWMGVLTLTEWKNWHKPEVEASIITRDRPQSLQRLLTSLTDARFYGDRLNVRINLEQDADAETFAVVERFATSWPHGVVSVQHRVVRGGLLPAVVESWYPRTDDSHGLLLEDDVELSPLFYAWAKMALLHYRYGAPENTSPHLFGISLYQQKSNELHADGRRAFDARALFAAHPDVETTRVGSPYLSQVPCSWGAVYFPGPWRSFHSYLALRLSGRLLPLDIAVAPGVRSNAWSRSWKKFFIELVYLDGGAMLYPNYAGWASLSTNHLERGSHVKVRSREKREMFQVPLMEGVDGGSGLLADMPGRVLPGLGELPVLNLTGSVVSLEEIAEVGRMRKEELQGCWKEGDAACEAGGRDTTSATT</sequence>
<feature type="region of interest" description="Disordered" evidence="1">
    <location>
        <begin position="292"/>
        <end position="313"/>
    </location>
</feature>
<keyword evidence="3" id="KW-1185">Reference proteome</keyword>
<organism evidence="2 3">
    <name type="scientific">Schizophyllum amplum</name>
    <dbReference type="NCBI Taxonomy" id="97359"/>
    <lineage>
        <taxon>Eukaryota</taxon>
        <taxon>Fungi</taxon>
        <taxon>Dikarya</taxon>
        <taxon>Basidiomycota</taxon>
        <taxon>Agaricomycotina</taxon>
        <taxon>Agaricomycetes</taxon>
        <taxon>Agaricomycetidae</taxon>
        <taxon>Agaricales</taxon>
        <taxon>Schizophyllaceae</taxon>
        <taxon>Schizophyllum</taxon>
    </lineage>
</organism>
<dbReference type="EMBL" id="VDMD01000020">
    <property type="protein sequence ID" value="TRM60729.1"/>
    <property type="molecule type" value="Genomic_DNA"/>
</dbReference>
<dbReference type="PANTHER" id="PTHR33604:SF3">
    <property type="entry name" value="OSJNBA0004B13.7 PROTEIN"/>
    <property type="match status" value="1"/>
</dbReference>
<evidence type="ECO:0000313" key="3">
    <source>
        <dbReference type="Proteomes" id="UP000320762"/>
    </source>
</evidence>
<accession>A0A550C7E8</accession>
<reference evidence="2 3" key="1">
    <citation type="journal article" date="2019" name="New Phytol.">
        <title>Comparative genomics reveals unique wood-decay strategies and fruiting body development in the Schizophyllaceae.</title>
        <authorList>
            <person name="Almasi E."/>
            <person name="Sahu N."/>
            <person name="Krizsan K."/>
            <person name="Balint B."/>
            <person name="Kovacs G.M."/>
            <person name="Kiss B."/>
            <person name="Cseklye J."/>
            <person name="Drula E."/>
            <person name="Henrissat B."/>
            <person name="Nagy I."/>
            <person name="Chovatia M."/>
            <person name="Adam C."/>
            <person name="LaButti K."/>
            <person name="Lipzen A."/>
            <person name="Riley R."/>
            <person name="Grigoriev I.V."/>
            <person name="Nagy L.G."/>
        </authorList>
    </citation>
    <scope>NUCLEOTIDE SEQUENCE [LARGE SCALE GENOMIC DNA]</scope>
    <source>
        <strain evidence="2 3">NL-1724</strain>
    </source>
</reference>
<dbReference type="AlphaFoldDB" id="A0A550C7E8"/>
<gene>
    <name evidence="2" type="ORF">BD626DRAFT_571441</name>
</gene>
<dbReference type="STRING" id="97359.A0A550C7E8"/>
<proteinExistence type="predicted"/>
<protein>
    <submittedName>
        <fullName evidence="2">Uncharacterized protein</fullName>
    </submittedName>
</protein>
<dbReference type="Gene3D" id="3.90.550.10">
    <property type="entry name" value="Spore Coat Polysaccharide Biosynthesis Protein SpsA, Chain A"/>
    <property type="match status" value="1"/>
</dbReference>
<name>A0A550C7E8_9AGAR</name>
<dbReference type="InterPro" id="IPR029044">
    <property type="entry name" value="Nucleotide-diphossugar_trans"/>
</dbReference>